<dbReference type="EMBL" id="JAPFFF010000014">
    <property type="protein sequence ID" value="KAK8870761.1"/>
    <property type="molecule type" value="Genomic_DNA"/>
</dbReference>
<keyword evidence="1" id="KW-0472">Membrane</keyword>
<name>A0ABR2IZM6_9EUKA</name>
<keyword evidence="1" id="KW-0812">Transmembrane</keyword>
<gene>
    <name evidence="2" type="ORF">M9Y10_008648</name>
</gene>
<evidence type="ECO:0000256" key="1">
    <source>
        <dbReference type="SAM" id="Phobius"/>
    </source>
</evidence>
<organism evidence="2 3">
    <name type="scientific">Tritrichomonas musculus</name>
    <dbReference type="NCBI Taxonomy" id="1915356"/>
    <lineage>
        <taxon>Eukaryota</taxon>
        <taxon>Metamonada</taxon>
        <taxon>Parabasalia</taxon>
        <taxon>Tritrichomonadida</taxon>
        <taxon>Tritrichomonadidae</taxon>
        <taxon>Tritrichomonas</taxon>
    </lineage>
</organism>
<evidence type="ECO:0000313" key="2">
    <source>
        <dbReference type="EMBL" id="KAK8870761.1"/>
    </source>
</evidence>
<protein>
    <submittedName>
        <fullName evidence="2">Uncharacterized protein</fullName>
    </submittedName>
</protein>
<feature type="transmembrane region" description="Helical" evidence="1">
    <location>
        <begin position="14"/>
        <end position="37"/>
    </location>
</feature>
<evidence type="ECO:0000313" key="3">
    <source>
        <dbReference type="Proteomes" id="UP001470230"/>
    </source>
</evidence>
<keyword evidence="1" id="KW-1133">Transmembrane helix</keyword>
<keyword evidence="3" id="KW-1185">Reference proteome</keyword>
<dbReference type="Proteomes" id="UP001470230">
    <property type="component" value="Unassembled WGS sequence"/>
</dbReference>
<comment type="caution">
    <text evidence="2">The sequence shown here is derived from an EMBL/GenBank/DDBJ whole genome shotgun (WGS) entry which is preliminary data.</text>
</comment>
<accession>A0ABR2IZM6</accession>
<reference evidence="2 3" key="1">
    <citation type="submission" date="2024-04" db="EMBL/GenBank/DDBJ databases">
        <title>Tritrichomonas musculus Genome.</title>
        <authorList>
            <person name="Alves-Ferreira E."/>
            <person name="Grigg M."/>
            <person name="Lorenzi H."/>
            <person name="Galac M."/>
        </authorList>
    </citation>
    <scope>NUCLEOTIDE SEQUENCE [LARGE SCALE GENOMIC DNA]</scope>
    <source>
        <strain evidence="2 3">EAF2021</strain>
    </source>
</reference>
<sequence>MFHEISHPSKKKRFILVIALIFESIFMFLFILLKVVIKYMIYKVNKLNNKQETRDRRPLTVVLNQYCPNTSAMLVSV</sequence>
<proteinExistence type="predicted"/>